<keyword evidence="1" id="KW-1133">Transmembrane helix</keyword>
<dbReference type="Pfam" id="PF05437">
    <property type="entry name" value="AzlD"/>
    <property type="match status" value="1"/>
</dbReference>
<gene>
    <name evidence="2" type="ORF">BSOLF_2925</name>
</gene>
<sequence>MKMATWELVWMVAGMALVTYVPRLIPFLLTKHVPLQPKVQQFLTYLPYAILGALIFPGILSSTGRLSSALAGMITAFVLAYLRVHLVLTVTFAVLIATVWP</sequence>
<feature type="transmembrane region" description="Helical" evidence="1">
    <location>
        <begin position="7"/>
        <end position="25"/>
    </location>
</feature>
<proteinExistence type="predicted"/>
<comment type="caution">
    <text evidence="2">The sequence shown here is derived from an EMBL/GenBank/DDBJ whole genome shotgun (WGS) entry which is preliminary data.</text>
</comment>
<keyword evidence="1" id="KW-0472">Membrane</keyword>
<dbReference type="EMBL" id="PEBX01000167">
    <property type="protein sequence ID" value="PTQ55204.1"/>
    <property type="molecule type" value="Genomic_DNA"/>
</dbReference>
<name>A0A2R6XXP9_9BACL</name>
<dbReference type="Proteomes" id="UP000244338">
    <property type="component" value="Unassembled WGS sequence"/>
</dbReference>
<feature type="transmembrane region" description="Helical" evidence="1">
    <location>
        <begin position="76"/>
        <end position="100"/>
    </location>
</feature>
<reference evidence="3" key="1">
    <citation type="journal article" date="2018" name="Sci. Rep.">
        <title>Lignite coal burning seam in the remote Altai Mountains harbors a hydrogen-driven thermophilic microbial community.</title>
        <authorList>
            <person name="Kadnikov V.V."/>
            <person name="Mardanov A.V."/>
            <person name="Ivasenko D.A."/>
            <person name="Antsiferov D.V."/>
            <person name="Beletsky A.V."/>
            <person name="Karnachuk O.V."/>
            <person name="Ravin N.V."/>
        </authorList>
    </citation>
    <scope>NUCLEOTIDE SEQUENCE [LARGE SCALE GENOMIC DNA]</scope>
</reference>
<accession>A0A2R6XXP9</accession>
<organism evidence="2 3">
    <name type="scientific">Candidatus Carbonibacillus altaicus</name>
    <dbReference type="NCBI Taxonomy" id="2163959"/>
    <lineage>
        <taxon>Bacteria</taxon>
        <taxon>Bacillati</taxon>
        <taxon>Bacillota</taxon>
        <taxon>Bacilli</taxon>
        <taxon>Bacillales</taxon>
        <taxon>Candidatus Carbonibacillus</taxon>
    </lineage>
</organism>
<evidence type="ECO:0000313" key="2">
    <source>
        <dbReference type="EMBL" id="PTQ55204.1"/>
    </source>
</evidence>
<keyword evidence="1" id="KW-0812">Transmembrane</keyword>
<dbReference type="InterPro" id="IPR008407">
    <property type="entry name" value="Brnchd-chn_aa_trnsp_AzlD"/>
</dbReference>
<evidence type="ECO:0000313" key="3">
    <source>
        <dbReference type="Proteomes" id="UP000244338"/>
    </source>
</evidence>
<dbReference type="AlphaFoldDB" id="A0A2R6XXP9"/>
<feature type="transmembrane region" description="Helical" evidence="1">
    <location>
        <begin position="45"/>
        <end position="64"/>
    </location>
</feature>
<evidence type="ECO:0000256" key="1">
    <source>
        <dbReference type="SAM" id="Phobius"/>
    </source>
</evidence>
<protein>
    <recommendedName>
        <fullName evidence="4">Branched-chain amino acid transporter</fullName>
    </recommendedName>
</protein>
<evidence type="ECO:0008006" key="4">
    <source>
        <dbReference type="Google" id="ProtNLM"/>
    </source>
</evidence>